<dbReference type="RefSeq" id="WP_123697746.1">
    <property type="nucleotide sequence ID" value="NZ_RKHJ01000001.1"/>
</dbReference>
<reference evidence="1 2" key="1">
    <citation type="submission" date="2018-11" db="EMBL/GenBank/DDBJ databases">
        <title>Sequencing the genomes of 1000 actinobacteria strains.</title>
        <authorList>
            <person name="Klenk H.-P."/>
        </authorList>
    </citation>
    <scope>NUCLEOTIDE SEQUENCE [LARGE SCALE GENOMIC DNA]</scope>
    <source>
        <strain evidence="1 2">DSM 9580</strain>
    </source>
</reference>
<accession>A0A3N2AVL6</accession>
<dbReference type="EMBL" id="RKHJ01000001">
    <property type="protein sequence ID" value="ROR66802.1"/>
    <property type="molecule type" value="Genomic_DNA"/>
</dbReference>
<dbReference type="AlphaFoldDB" id="A0A3N2AVL6"/>
<dbReference type="OrthoDB" id="3295094at2"/>
<evidence type="ECO:0000313" key="1">
    <source>
        <dbReference type="EMBL" id="ROR66802.1"/>
    </source>
</evidence>
<sequence>MAKQRSKRPKPSAPPEELTVVVCRGGDCGSRRKHPEVDHSAQLTAFRDGTAGSAKVVPSKCLDACEHSNVVVVLPSEAGSAAGATPVWIGEVNDTAVTSDIVEWVNAGGPGVAPDPTLVSIQEFRPTRLSRSELQPGHALP</sequence>
<protein>
    <recommendedName>
        <fullName evidence="3">(2Fe-2S) ferredoxin</fullName>
    </recommendedName>
</protein>
<proteinExistence type="predicted"/>
<keyword evidence="2" id="KW-1185">Reference proteome</keyword>
<name>A0A3N2AVL6_9MICO</name>
<dbReference type="Proteomes" id="UP000275456">
    <property type="component" value="Unassembled WGS sequence"/>
</dbReference>
<evidence type="ECO:0000313" key="2">
    <source>
        <dbReference type="Proteomes" id="UP000275456"/>
    </source>
</evidence>
<comment type="caution">
    <text evidence="1">The sequence shown here is derived from an EMBL/GenBank/DDBJ whole genome shotgun (WGS) entry which is preliminary data.</text>
</comment>
<organism evidence="1 2">
    <name type="scientific">Agrococcus jenensis</name>
    <dbReference type="NCBI Taxonomy" id="46353"/>
    <lineage>
        <taxon>Bacteria</taxon>
        <taxon>Bacillati</taxon>
        <taxon>Actinomycetota</taxon>
        <taxon>Actinomycetes</taxon>
        <taxon>Micrococcales</taxon>
        <taxon>Microbacteriaceae</taxon>
        <taxon>Agrococcus</taxon>
    </lineage>
</organism>
<gene>
    <name evidence="1" type="ORF">EDD26_2197</name>
</gene>
<evidence type="ECO:0008006" key="3">
    <source>
        <dbReference type="Google" id="ProtNLM"/>
    </source>
</evidence>